<evidence type="ECO:0000256" key="1">
    <source>
        <dbReference type="ARBA" id="ARBA00022741"/>
    </source>
</evidence>
<evidence type="ECO:0000313" key="9">
    <source>
        <dbReference type="EMBL" id="ACY12671.1"/>
    </source>
</evidence>
<protein>
    <submittedName>
        <fullName evidence="9">Cobalamin synthesis protein P47K</fullName>
    </submittedName>
</protein>
<keyword evidence="1" id="KW-0547">Nucleotide-binding</keyword>
<evidence type="ECO:0000256" key="3">
    <source>
        <dbReference type="ARBA" id="ARBA00023186"/>
    </source>
</evidence>
<evidence type="ECO:0000256" key="5">
    <source>
        <dbReference type="ARBA" id="ARBA00045658"/>
    </source>
</evidence>
<dbReference type="HOGENOM" id="CLU_017452_1_1_7"/>
<dbReference type="InterPro" id="IPR027417">
    <property type="entry name" value="P-loop_NTPase"/>
</dbReference>
<dbReference type="Gene3D" id="3.30.1220.10">
    <property type="entry name" value="CobW-like, C-terminal domain"/>
    <property type="match status" value="1"/>
</dbReference>
<evidence type="ECO:0000256" key="4">
    <source>
        <dbReference type="ARBA" id="ARBA00034320"/>
    </source>
</evidence>
<dbReference type="Proteomes" id="UP000001880">
    <property type="component" value="Chromosome"/>
</dbReference>
<organism evidence="9 10">
    <name type="scientific">Haliangium ochraceum (strain DSM 14365 / JCM 11303 / SMP-2)</name>
    <dbReference type="NCBI Taxonomy" id="502025"/>
    <lineage>
        <taxon>Bacteria</taxon>
        <taxon>Pseudomonadati</taxon>
        <taxon>Myxococcota</taxon>
        <taxon>Polyangia</taxon>
        <taxon>Haliangiales</taxon>
        <taxon>Kofleriaceae</taxon>
        <taxon>Haliangium</taxon>
    </lineage>
</organism>
<dbReference type="PANTHER" id="PTHR13748:SF62">
    <property type="entry name" value="COBW DOMAIN-CONTAINING PROTEIN"/>
    <property type="match status" value="1"/>
</dbReference>
<comment type="function">
    <text evidence="5">Zinc chaperone that directly transfers zinc cofactor to target proteins, thereby activating them. Zinc is transferred from the CXCC motif in the GTPase domain to the zinc binding site in target proteins in a process requiring GTP hydrolysis.</text>
</comment>
<dbReference type="Pfam" id="PF07683">
    <property type="entry name" value="CobW_C"/>
    <property type="match status" value="1"/>
</dbReference>
<dbReference type="Pfam" id="PF02492">
    <property type="entry name" value="cobW"/>
    <property type="match status" value="1"/>
</dbReference>
<dbReference type="InterPro" id="IPR011629">
    <property type="entry name" value="CobW-like_C"/>
</dbReference>
<dbReference type="GO" id="GO:0016787">
    <property type="term" value="F:hydrolase activity"/>
    <property type="evidence" value="ECO:0007669"/>
    <property type="project" value="UniProtKB-KW"/>
</dbReference>
<name>D0LFN7_HALO1</name>
<dbReference type="CDD" id="cd03112">
    <property type="entry name" value="CobW-like"/>
    <property type="match status" value="1"/>
</dbReference>
<dbReference type="InterPro" id="IPR051316">
    <property type="entry name" value="Zinc-reg_GTPase_activator"/>
</dbReference>
<evidence type="ECO:0000259" key="8">
    <source>
        <dbReference type="SMART" id="SM00833"/>
    </source>
</evidence>
<dbReference type="SUPFAM" id="SSF90002">
    <property type="entry name" value="Hypothetical protein YjiA, C-terminal domain"/>
    <property type="match status" value="1"/>
</dbReference>
<dbReference type="GO" id="GO:0005737">
    <property type="term" value="C:cytoplasm"/>
    <property type="evidence" value="ECO:0007669"/>
    <property type="project" value="TreeGrafter"/>
</dbReference>
<dbReference type="GO" id="GO:0000166">
    <property type="term" value="F:nucleotide binding"/>
    <property type="evidence" value="ECO:0007669"/>
    <property type="project" value="UniProtKB-KW"/>
</dbReference>
<dbReference type="OrthoDB" id="9808822at2"/>
<evidence type="ECO:0000256" key="6">
    <source>
        <dbReference type="ARBA" id="ARBA00049117"/>
    </source>
</evidence>
<dbReference type="SMART" id="SM00833">
    <property type="entry name" value="CobW_C"/>
    <property type="match status" value="1"/>
</dbReference>
<dbReference type="STRING" id="502025.Hoch_0029"/>
<comment type="similarity">
    <text evidence="4">Belongs to the SIMIBI class G3E GTPase family. ZNG1 subfamily.</text>
</comment>
<gene>
    <name evidence="9" type="ordered locus">Hoch_0029</name>
</gene>
<evidence type="ECO:0000313" key="10">
    <source>
        <dbReference type="Proteomes" id="UP000001880"/>
    </source>
</evidence>
<keyword evidence="2" id="KW-0378">Hydrolase</keyword>
<keyword evidence="3" id="KW-0143">Chaperone</keyword>
<dbReference type="KEGG" id="hoh:Hoch_0029"/>
<dbReference type="eggNOG" id="COG0523">
    <property type="taxonomic scope" value="Bacteria"/>
</dbReference>
<keyword evidence="10" id="KW-1185">Reference proteome</keyword>
<dbReference type="InterPro" id="IPR003495">
    <property type="entry name" value="CobW/HypB/UreG_nucleotide-bd"/>
</dbReference>
<dbReference type="PANTHER" id="PTHR13748">
    <property type="entry name" value="COBW-RELATED"/>
    <property type="match status" value="1"/>
</dbReference>
<sequence length="364" mass="39113">MSSPTPTPQVPVIVLTGFLGSGKTTLLNRLMRTRPLGRGKLAIVVNEFGEVGIDGELLPSDMTRQVELPGGCICCLLNDDLDTTLLEILDSNEALDAIIIETTGIAEPMPICWALEREPLSERVRLAAVITVVDAVNFETSRADNPSVDAQVEYADILVLSKLDELGISEPPAALVSALREENPNATLLAGTPEEVSASLWRSLADPEQSLRRAGEPSRAHEHEHEHGNGHGHSNGHEHGDRVAASAAAHGFDTLWLPIEATLDFEELASQLEELPGNWVRIKGIAHAADGSTGDSTPRWIAFHRVGTRVSWEPLAAASSPQPRIVALGRELDRSRLAACLDAAVLVSERSGGSRSPFRGTEEE</sequence>
<dbReference type="RefSeq" id="WP_012825298.1">
    <property type="nucleotide sequence ID" value="NC_013440.1"/>
</dbReference>
<dbReference type="EMBL" id="CP001804">
    <property type="protein sequence ID" value="ACY12671.1"/>
    <property type="molecule type" value="Genomic_DNA"/>
</dbReference>
<feature type="domain" description="CobW C-terminal" evidence="8">
    <location>
        <begin position="252"/>
        <end position="345"/>
    </location>
</feature>
<evidence type="ECO:0000256" key="2">
    <source>
        <dbReference type="ARBA" id="ARBA00022801"/>
    </source>
</evidence>
<dbReference type="SUPFAM" id="SSF52540">
    <property type="entry name" value="P-loop containing nucleoside triphosphate hydrolases"/>
    <property type="match status" value="1"/>
</dbReference>
<dbReference type="InterPro" id="IPR036627">
    <property type="entry name" value="CobW-likC_sf"/>
</dbReference>
<feature type="compositionally biased region" description="Basic and acidic residues" evidence="7">
    <location>
        <begin position="209"/>
        <end position="239"/>
    </location>
</feature>
<reference evidence="9 10" key="1">
    <citation type="journal article" date="2010" name="Stand. Genomic Sci.">
        <title>Complete genome sequence of Haliangium ochraceum type strain (SMP-2).</title>
        <authorList>
            <consortium name="US DOE Joint Genome Institute (JGI-PGF)"/>
            <person name="Ivanova N."/>
            <person name="Daum C."/>
            <person name="Lang E."/>
            <person name="Abt B."/>
            <person name="Kopitz M."/>
            <person name="Saunders E."/>
            <person name="Lapidus A."/>
            <person name="Lucas S."/>
            <person name="Glavina Del Rio T."/>
            <person name="Nolan M."/>
            <person name="Tice H."/>
            <person name="Copeland A."/>
            <person name="Cheng J.F."/>
            <person name="Chen F."/>
            <person name="Bruce D."/>
            <person name="Goodwin L."/>
            <person name="Pitluck S."/>
            <person name="Mavromatis K."/>
            <person name="Pati A."/>
            <person name="Mikhailova N."/>
            <person name="Chen A."/>
            <person name="Palaniappan K."/>
            <person name="Land M."/>
            <person name="Hauser L."/>
            <person name="Chang Y.J."/>
            <person name="Jeffries C.D."/>
            <person name="Detter J.C."/>
            <person name="Brettin T."/>
            <person name="Rohde M."/>
            <person name="Goker M."/>
            <person name="Bristow J."/>
            <person name="Markowitz V."/>
            <person name="Eisen J.A."/>
            <person name="Hugenholtz P."/>
            <person name="Kyrpides N.C."/>
            <person name="Klenk H.P."/>
        </authorList>
    </citation>
    <scope>NUCLEOTIDE SEQUENCE [LARGE SCALE GENOMIC DNA]</scope>
    <source>
        <strain evidence="10">DSM 14365 / CIP 107738 / JCM 11303 / AJ 13395 / SMP-2</strain>
    </source>
</reference>
<dbReference type="Gene3D" id="3.40.50.300">
    <property type="entry name" value="P-loop containing nucleotide triphosphate hydrolases"/>
    <property type="match status" value="1"/>
</dbReference>
<evidence type="ECO:0000256" key="7">
    <source>
        <dbReference type="SAM" id="MobiDB-lite"/>
    </source>
</evidence>
<accession>D0LFN7</accession>
<comment type="catalytic activity">
    <reaction evidence="6">
        <text>GTP + H2O = GDP + phosphate + H(+)</text>
        <dbReference type="Rhea" id="RHEA:19669"/>
        <dbReference type="ChEBI" id="CHEBI:15377"/>
        <dbReference type="ChEBI" id="CHEBI:15378"/>
        <dbReference type="ChEBI" id="CHEBI:37565"/>
        <dbReference type="ChEBI" id="CHEBI:43474"/>
        <dbReference type="ChEBI" id="CHEBI:58189"/>
    </reaction>
    <physiologicalReaction direction="left-to-right" evidence="6">
        <dbReference type="Rhea" id="RHEA:19670"/>
    </physiologicalReaction>
</comment>
<dbReference type="AlphaFoldDB" id="D0LFN7"/>
<feature type="region of interest" description="Disordered" evidence="7">
    <location>
        <begin position="207"/>
        <end position="239"/>
    </location>
</feature>
<proteinExistence type="inferred from homology"/>